<feature type="transmembrane region" description="Helical" evidence="1">
    <location>
        <begin position="146"/>
        <end position="163"/>
    </location>
</feature>
<feature type="transmembrane region" description="Helical" evidence="1">
    <location>
        <begin position="198"/>
        <end position="214"/>
    </location>
</feature>
<keyword evidence="3" id="KW-0012">Acyltransferase</keyword>
<dbReference type="GO" id="GO:0016746">
    <property type="term" value="F:acyltransferase activity"/>
    <property type="evidence" value="ECO:0007669"/>
    <property type="project" value="UniProtKB-KW"/>
</dbReference>
<accession>A0ABT2C501</accession>
<dbReference type="PANTHER" id="PTHR23028">
    <property type="entry name" value="ACETYLTRANSFERASE"/>
    <property type="match status" value="1"/>
</dbReference>
<keyword evidence="1" id="KW-0472">Membrane</keyword>
<feature type="transmembrane region" description="Helical" evidence="1">
    <location>
        <begin position="175"/>
        <end position="192"/>
    </location>
</feature>
<feature type="domain" description="Acyltransferase 3" evidence="2">
    <location>
        <begin position="9"/>
        <end position="314"/>
    </location>
</feature>
<dbReference type="RefSeq" id="WP_259451504.1">
    <property type="nucleotide sequence ID" value="NZ_CP119520.1"/>
</dbReference>
<dbReference type="EMBL" id="JANUHC010000010">
    <property type="protein sequence ID" value="MCS0632469.1"/>
    <property type="molecule type" value="Genomic_DNA"/>
</dbReference>
<keyword evidence="3" id="KW-0808">Transferase</keyword>
<reference evidence="3" key="1">
    <citation type="submission" date="2022-08" db="EMBL/GenBank/DDBJ databases">
        <title>Reclassification of Massilia species as members of the genera Telluria, Duganella, Pseudoduganella, Mokoshia gen. nov. and Zemynaea gen. nov. using orthogonal and non-orthogonal genome-based approaches.</title>
        <authorList>
            <person name="Bowman J.P."/>
        </authorList>
    </citation>
    <scope>NUCLEOTIDE SEQUENCE</scope>
    <source>
        <strain evidence="3">LMG 11547</strain>
    </source>
</reference>
<protein>
    <submittedName>
        <fullName evidence="3">Acyltransferase</fullName>
    </submittedName>
</protein>
<organism evidence="3 4">
    <name type="scientific">Telluria mixta</name>
    <dbReference type="NCBI Taxonomy" id="34071"/>
    <lineage>
        <taxon>Bacteria</taxon>
        <taxon>Pseudomonadati</taxon>
        <taxon>Pseudomonadota</taxon>
        <taxon>Betaproteobacteria</taxon>
        <taxon>Burkholderiales</taxon>
        <taxon>Oxalobacteraceae</taxon>
        <taxon>Telluria group</taxon>
        <taxon>Telluria</taxon>
    </lineage>
</organism>
<feature type="transmembrane region" description="Helical" evidence="1">
    <location>
        <begin position="221"/>
        <end position="239"/>
    </location>
</feature>
<dbReference type="InterPro" id="IPR002656">
    <property type="entry name" value="Acyl_transf_3_dom"/>
</dbReference>
<proteinExistence type="predicted"/>
<comment type="caution">
    <text evidence="3">The sequence shown here is derived from an EMBL/GenBank/DDBJ whole genome shotgun (WGS) entry which is preliminary data.</text>
</comment>
<gene>
    <name evidence="3" type="ORF">NX786_24350</name>
</gene>
<feature type="transmembrane region" description="Helical" evidence="1">
    <location>
        <begin position="85"/>
        <end position="105"/>
    </location>
</feature>
<dbReference type="InterPro" id="IPR050879">
    <property type="entry name" value="Acyltransferase_3"/>
</dbReference>
<sequence>MRTVVRQNNFNLIRLILALLVLLSHAFELIDGDRRRELLTQMFGSMSFGELAVDGFFLLSGYLIMQSWSAQPQAWPFLRKRLLRIYPGFLVATLVCAFIVGPLAAEPATYFDALDIQALVVHMLFLQKPAVPDVFAGLHHEGINNSMWSISAEFLCYLSVLVLGVSGSLRNRRKWFALTMLILTVGVAARMVNLTIPGMRLAMLFLCGGTYYLYRDKIRMDGRVALGAVVIVLLCMFSWRLSELAVTTVGGYALLYVASKRSALLSQFNRLPDVSYGAYLYGWPIQKLLIWYVPTISPWSLFVLSTLCALLAGAVSWCVIEEPALRFKGPHIRVPEATAEPLTQ</sequence>
<feature type="transmembrane region" description="Helical" evidence="1">
    <location>
        <begin position="42"/>
        <end position="64"/>
    </location>
</feature>
<evidence type="ECO:0000256" key="1">
    <source>
        <dbReference type="SAM" id="Phobius"/>
    </source>
</evidence>
<dbReference type="PANTHER" id="PTHR23028:SF131">
    <property type="entry name" value="BLR2367 PROTEIN"/>
    <property type="match status" value="1"/>
</dbReference>
<keyword evidence="4" id="KW-1185">Reference proteome</keyword>
<evidence type="ECO:0000313" key="4">
    <source>
        <dbReference type="Proteomes" id="UP001165263"/>
    </source>
</evidence>
<evidence type="ECO:0000259" key="2">
    <source>
        <dbReference type="Pfam" id="PF01757"/>
    </source>
</evidence>
<dbReference type="Proteomes" id="UP001165263">
    <property type="component" value="Unassembled WGS sequence"/>
</dbReference>
<keyword evidence="1" id="KW-0812">Transmembrane</keyword>
<dbReference type="Pfam" id="PF01757">
    <property type="entry name" value="Acyl_transf_3"/>
    <property type="match status" value="1"/>
</dbReference>
<feature type="transmembrane region" description="Helical" evidence="1">
    <location>
        <begin position="299"/>
        <end position="320"/>
    </location>
</feature>
<name>A0ABT2C501_9BURK</name>
<evidence type="ECO:0000313" key="3">
    <source>
        <dbReference type="EMBL" id="MCS0632469.1"/>
    </source>
</evidence>
<keyword evidence="1" id="KW-1133">Transmembrane helix</keyword>